<evidence type="ECO:0000256" key="1">
    <source>
        <dbReference type="ARBA" id="ARBA00003125"/>
    </source>
</evidence>
<dbReference type="InterPro" id="IPR005719">
    <property type="entry name" value="Dihydroorotate_DH_2"/>
</dbReference>
<feature type="binding site" evidence="13">
    <location>
        <position position="216"/>
    </location>
    <ligand>
        <name>FMN</name>
        <dbReference type="ChEBI" id="CHEBI:58210"/>
    </ligand>
</feature>
<evidence type="ECO:0000313" key="18">
    <source>
        <dbReference type="Proteomes" id="UP000186904"/>
    </source>
</evidence>
<evidence type="ECO:0000256" key="8">
    <source>
        <dbReference type="ARBA" id="ARBA00022643"/>
    </source>
</evidence>
<dbReference type="NCBIfam" id="TIGR01036">
    <property type="entry name" value="pyrD_sub2"/>
    <property type="match status" value="1"/>
</dbReference>
<dbReference type="FunFam" id="3.20.20.70:FF:000028">
    <property type="entry name" value="Dihydroorotate dehydrogenase (quinone)"/>
    <property type="match status" value="1"/>
</dbReference>
<evidence type="ECO:0000256" key="13">
    <source>
        <dbReference type="HAMAP-Rule" id="MF_00225"/>
    </source>
</evidence>
<dbReference type="UniPathway" id="UPA00070">
    <property type="reaction ID" value="UER00946"/>
</dbReference>
<dbReference type="InterPro" id="IPR013785">
    <property type="entry name" value="Aldolase_TIM"/>
</dbReference>
<comment type="pathway">
    <text evidence="3 13">Pyrimidine metabolism; UMP biosynthesis via de novo pathway; orotate from (S)-dihydroorotate (quinone route): step 1/1.</text>
</comment>
<evidence type="ECO:0000256" key="11">
    <source>
        <dbReference type="ARBA" id="ARBA00023136"/>
    </source>
</evidence>
<comment type="subcellular location">
    <subcellularLocation>
        <location evidence="2 13">Cell membrane</location>
        <topology evidence="2 13">Peripheral membrane protein</topology>
    </subcellularLocation>
</comment>
<dbReference type="GO" id="GO:0044205">
    <property type="term" value="P:'de novo' UMP biosynthetic process"/>
    <property type="evidence" value="ECO:0007669"/>
    <property type="project" value="UniProtKB-UniRule"/>
</dbReference>
<feature type="domain" description="Dihydroorotate dehydrogenase catalytic" evidence="14">
    <location>
        <begin position="46"/>
        <end position="336"/>
    </location>
</feature>
<dbReference type="OrthoDB" id="9802377at2"/>
<dbReference type="InterPro" id="IPR005720">
    <property type="entry name" value="Dihydroorotate_DH_cat"/>
</dbReference>
<dbReference type="Pfam" id="PF01180">
    <property type="entry name" value="DHO_dh"/>
    <property type="match status" value="1"/>
</dbReference>
<dbReference type="SUPFAM" id="SSF51395">
    <property type="entry name" value="FMN-linked oxidoreductases"/>
    <property type="match status" value="1"/>
</dbReference>
<dbReference type="InterPro" id="IPR001295">
    <property type="entry name" value="Dihydroorotate_DH_CS"/>
</dbReference>
<dbReference type="Proteomes" id="UP000186599">
    <property type="component" value="Unassembled WGS sequence"/>
</dbReference>
<keyword evidence="17" id="KW-1185">Reference proteome</keyword>
<dbReference type="InterPro" id="IPR012135">
    <property type="entry name" value="Dihydroorotate_DH_1_2"/>
</dbReference>
<evidence type="ECO:0000313" key="17">
    <source>
        <dbReference type="Proteomes" id="UP000186599"/>
    </source>
</evidence>
<dbReference type="AlphaFoldDB" id="A0A1I4N5F2"/>
<evidence type="ECO:0000259" key="14">
    <source>
        <dbReference type="Pfam" id="PF01180"/>
    </source>
</evidence>
<feature type="binding site" evidence="13">
    <location>
        <position position="171"/>
    </location>
    <ligand>
        <name>FMN</name>
        <dbReference type="ChEBI" id="CHEBI:58210"/>
    </ligand>
</feature>
<dbReference type="NCBIfam" id="NF003645">
    <property type="entry name" value="PRK05286.1-2"/>
    <property type="match status" value="1"/>
</dbReference>
<feature type="binding site" evidence="13">
    <location>
        <position position="296"/>
    </location>
    <ligand>
        <name>FMN</name>
        <dbReference type="ChEBI" id="CHEBI:58210"/>
    </ligand>
</feature>
<dbReference type="Gene3D" id="3.20.20.70">
    <property type="entry name" value="Aldolase class I"/>
    <property type="match status" value="1"/>
</dbReference>
<dbReference type="RefSeq" id="WP_074779927.1">
    <property type="nucleotide sequence ID" value="NZ_FOGN01000004.1"/>
</dbReference>
<comment type="cofactor">
    <cofactor evidence="13">
        <name>FMN</name>
        <dbReference type="ChEBI" id="CHEBI:58210"/>
    </cofactor>
    <text evidence="13">Binds 1 FMN per subunit.</text>
</comment>
<protein>
    <recommendedName>
        <fullName evidence="13">Dihydroorotate dehydrogenase (quinone)</fullName>
        <ecNumber evidence="13">1.3.5.2</ecNumber>
    </recommendedName>
    <alternativeName>
        <fullName evidence="13">DHOdehase</fullName>
        <shortName evidence="13">DHOD</shortName>
        <shortName evidence="13">DHODase</shortName>
    </alternativeName>
    <alternativeName>
        <fullName evidence="13">Dihydroorotate oxidase</fullName>
    </alternativeName>
</protein>
<dbReference type="NCBIfam" id="NF003644">
    <property type="entry name" value="PRK05286.1-1"/>
    <property type="match status" value="1"/>
</dbReference>
<feature type="binding site" evidence="13">
    <location>
        <begin position="245"/>
        <end position="246"/>
    </location>
    <ligand>
        <name>substrate</name>
    </ligand>
</feature>
<dbReference type="EMBL" id="FOUA01000004">
    <property type="protein sequence ID" value="SFM10537.1"/>
    <property type="molecule type" value="Genomic_DNA"/>
</dbReference>
<evidence type="ECO:0000256" key="12">
    <source>
        <dbReference type="ARBA" id="ARBA00048639"/>
    </source>
</evidence>
<comment type="catalytic activity">
    <reaction evidence="12 13">
        <text>(S)-dihydroorotate + a quinone = orotate + a quinol</text>
        <dbReference type="Rhea" id="RHEA:30187"/>
        <dbReference type="ChEBI" id="CHEBI:24646"/>
        <dbReference type="ChEBI" id="CHEBI:30839"/>
        <dbReference type="ChEBI" id="CHEBI:30864"/>
        <dbReference type="ChEBI" id="CHEBI:132124"/>
        <dbReference type="EC" id="1.3.5.2"/>
    </reaction>
</comment>
<dbReference type="PROSITE" id="PS00911">
    <property type="entry name" value="DHODEHASE_1"/>
    <property type="match status" value="1"/>
</dbReference>
<evidence type="ECO:0000313" key="15">
    <source>
        <dbReference type="EMBL" id="SES11152.1"/>
    </source>
</evidence>
<name>A0A1I4N5F2_9GAMM</name>
<comment type="similarity">
    <text evidence="4 13">Belongs to the dihydroorotate dehydrogenase family. Type 2 subfamily.</text>
</comment>
<evidence type="ECO:0000313" key="16">
    <source>
        <dbReference type="EMBL" id="SFM10537.1"/>
    </source>
</evidence>
<keyword evidence="7 13" id="KW-0285">Flavoprotein</keyword>
<keyword evidence="8 13" id="KW-0288">FMN</keyword>
<evidence type="ECO:0000256" key="7">
    <source>
        <dbReference type="ARBA" id="ARBA00022630"/>
    </source>
</evidence>
<evidence type="ECO:0000256" key="10">
    <source>
        <dbReference type="ARBA" id="ARBA00023002"/>
    </source>
</evidence>
<feature type="binding site" evidence="13">
    <location>
        <position position="176"/>
    </location>
    <ligand>
        <name>substrate</name>
    </ligand>
</feature>
<dbReference type="STRING" id="653930.SAMN05216589_2331"/>
<feature type="active site" description="Nucleophile" evidence="13">
    <location>
        <position position="174"/>
    </location>
</feature>
<dbReference type="PROSITE" id="PS00912">
    <property type="entry name" value="DHODEHASE_2"/>
    <property type="match status" value="1"/>
</dbReference>
<feature type="binding site" evidence="13">
    <location>
        <begin position="61"/>
        <end position="65"/>
    </location>
    <ligand>
        <name>FMN</name>
        <dbReference type="ChEBI" id="CHEBI:58210"/>
    </ligand>
</feature>
<dbReference type="NCBIfam" id="NF003652">
    <property type="entry name" value="PRK05286.2-5"/>
    <property type="match status" value="1"/>
</dbReference>
<gene>
    <name evidence="13" type="primary">pyrD</name>
    <name evidence="16" type="ORF">SAMN04487855_2330</name>
    <name evidence="15" type="ORF">SAMN05216589_2331</name>
</gene>
<evidence type="ECO:0000256" key="9">
    <source>
        <dbReference type="ARBA" id="ARBA00022975"/>
    </source>
</evidence>
<feature type="binding site" evidence="13">
    <location>
        <position position="85"/>
    </location>
    <ligand>
        <name>FMN</name>
        <dbReference type="ChEBI" id="CHEBI:58210"/>
    </ligand>
</feature>
<dbReference type="GO" id="GO:0005737">
    <property type="term" value="C:cytoplasm"/>
    <property type="evidence" value="ECO:0007669"/>
    <property type="project" value="InterPro"/>
</dbReference>
<evidence type="ECO:0000256" key="2">
    <source>
        <dbReference type="ARBA" id="ARBA00004202"/>
    </source>
</evidence>
<dbReference type="PANTHER" id="PTHR48109">
    <property type="entry name" value="DIHYDROOROTATE DEHYDROGENASE (QUINONE), MITOCHONDRIAL-RELATED"/>
    <property type="match status" value="1"/>
</dbReference>
<evidence type="ECO:0000256" key="3">
    <source>
        <dbReference type="ARBA" id="ARBA00005161"/>
    </source>
</evidence>
<dbReference type="PIRSF" id="PIRSF000164">
    <property type="entry name" value="DHO_oxidase"/>
    <property type="match status" value="1"/>
</dbReference>
<dbReference type="EC" id="1.3.5.2" evidence="13"/>
<dbReference type="Proteomes" id="UP000186904">
    <property type="component" value="Unassembled WGS sequence"/>
</dbReference>
<keyword evidence="6 13" id="KW-1003">Cell membrane</keyword>
<feature type="binding site" evidence="13">
    <location>
        <position position="138"/>
    </location>
    <ligand>
        <name>FMN</name>
        <dbReference type="ChEBI" id="CHEBI:58210"/>
    </ligand>
</feature>
<sequence>MYSNLRSLMFRLPAETSHDLALDMLGAAGRLRLASRLARPVQPHPVKLLGMTFDNPVGLAAGLDKNAVAVDGLAGLGFGFVEVGTVTPRPQPGNPKPRLFRLPQANAIINRMGFNNLGVDALMERVAKVRYRGALGINIGKNASTPVERAVDDYLYCLRKVYSHAGYVTVNLSSPNTPGLRTLQYGDTLKVLLGQIKACQQELASLYDRYVPIAIKIAPDMTPEEVSLVARTLLAQGMDAVIATNTTLDRTRVAGLTHADEAGGLSGGPLTEVSTEVIRVLAGELKGQMPIIGVGGILSGADAAAKINAGASLVQLYSGFIYRGPELIRECVDAIAALQSGAAETARN</sequence>
<feature type="binding site" evidence="13">
    <location>
        <begin position="317"/>
        <end position="318"/>
    </location>
    <ligand>
        <name>FMN</name>
        <dbReference type="ChEBI" id="CHEBI:58210"/>
    </ligand>
</feature>
<keyword evidence="10 13" id="KW-0560">Oxidoreductase</keyword>
<evidence type="ECO:0000256" key="5">
    <source>
        <dbReference type="ARBA" id="ARBA00011245"/>
    </source>
</evidence>
<feature type="binding site" evidence="13">
    <location>
        <begin position="110"/>
        <end position="114"/>
    </location>
    <ligand>
        <name>substrate</name>
    </ligand>
</feature>
<organism evidence="16 17">
    <name type="scientific">Halopseudomonas bauzanensis</name>
    <dbReference type="NCBI Taxonomy" id="653930"/>
    <lineage>
        <taxon>Bacteria</taxon>
        <taxon>Pseudomonadati</taxon>
        <taxon>Pseudomonadota</taxon>
        <taxon>Gammaproteobacteria</taxon>
        <taxon>Pseudomonadales</taxon>
        <taxon>Pseudomonadaceae</taxon>
        <taxon>Halopseudomonas</taxon>
    </lineage>
</organism>
<dbReference type="EMBL" id="FOGN01000004">
    <property type="protein sequence ID" value="SES11152.1"/>
    <property type="molecule type" value="Genomic_DNA"/>
</dbReference>
<accession>A0A1I4N5F2</accession>
<evidence type="ECO:0000256" key="4">
    <source>
        <dbReference type="ARBA" id="ARBA00005359"/>
    </source>
</evidence>
<evidence type="ECO:0000256" key="6">
    <source>
        <dbReference type="ARBA" id="ARBA00022475"/>
    </source>
</evidence>
<dbReference type="InterPro" id="IPR050074">
    <property type="entry name" value="DHO_dehydrogenase"/>
</dbReference>
<dbReference type="GO" id="GO:0005886">
    <property type="term" value="C:plasma membrane"/>
    <property type="evidence" value="ECO:0007669"/>
    <property type="project" value="UniProtKB-SubCell"/>
</dbReference>
<comment type="subunit">
    <text evidence="5 13">Monomer.</text>
</comment>
<proteinExistence type="inferred from homology"/>
<keyword evidence="9 13" id="KW-0665">Pyrimidine biosynthesis</keyword>
<dbReference type="GO" id="GO:0106430">
    <property type="term" value="F:dihydroorotate dehydrogenase (quinone) activity"/>
    <property type="evidence" value="ECO:0007669"/>
    <property type="project" value="UniProtKB-EC"/>
</dbReference>
<comment type="function">
    <text evidence="1 13">Catalyzes the conversion of dihydroorotate to orotate with quinone as electron acceptor.</text>
</comment>
<keyword evidence="11 13" id="KW-0472">Membrane</keyword>
<dbReference type="CDD" id="cd04738">
    <property type="entry name" value="DHOD_2_like"/>
    <property type="match status" value="1"/>
</dbReference>
<dbReference type="GO" id="GO:0006207">
    <property type="term" value="P:'de novo' pyrimidine nucleobase biosynthetic process"/>
    <property type="evidence" value="ECO:0007669"/>
    <property type="project" value="UniProtKB-UniRule"/>
</dbReference>
<feature type="binding site" evidence="13">
    <location>
        <position position="244"/>
    </location>
    <ligand>
        <name>FMN</name>
        <dbReference type="ChEBI" id="CHEBI:58210"/>
    </ligand>
</feature>
<dbReference type="NCBIfam" id="NF003646">
    <property type="entry name" value="PRK05286.1-4"/>
    <property type="match status" value="1"/>
</dbReference>
<feature type="binding site" evidence="13">
    <location>
        <position position="65"/>
    </location>
    <ligand>
        <name>substrate</name>
    </ligand>
</feature>
<feature type="binding site" evidence="13">
    <location>
        <position position="171"/>
    </location>
    <ligand>
        <name>substrate</name>
    </ligand>
</feature>
<dbReference type="PANTHER" id="PTHR48109:SF4">
    <property type="entry name" value="DIHYDROOROTATE DEHYDROGENASE (QUINONE), MITOCHONDRIAL"/>
    <property type="match status" value="1"/>
</dbReference>
<reference evidence="17 18" key="1">
    <citation type="submission" date="2016-10" db="EMBL/GenBank/DDBJ databases">
        <authorList>
            <person name="de Groot N.N."/>
        </authorList>
    </citation>
    <scope>NUCLEOTIDE SEQUENCE [LARGE SCALE GENOMIC DNA]</scope>
    <source>
        <strain evidence="16 17">CGMCC 1.9095</strain>
        <strain evidence="15 18">DSM 22558</strain>
    </source>
</reference>
<dbReference type="HAMAP" id="MF_00225">
    <property type="entry name" value="DHO_dh_type2"/>
    <property type="match status" value="1"/>
</dbReference>
<feature type="binding site" evidence="13">
    <location>
        <position position="267"/>
    </location>
    <ligand>
        <name>FMN</name>
        <dbReference type="ChEBI" id="CHEBI:58210"/>
    </ligand>
</feature>